<dbReference type="PRINTS" id="PR01806">
    <property type="entry name" value="VIRFACTRMVIN"/>
</dbReference>
<keyword evidence="11" id="KW-1185">Reference proteome</keyword>
<evidence type="ECO:0000256" key="4">
    <source>
        <dbReference type="ARBA" id="ARBA00022960"/>
    </source>
</evidence>
<organism evidence="10 11">
    <name type="scientific">Alkaliphilus serpentinus</name>
    <dbReference type="NCBI Taxonomy" id="1482731"/>
    <lineage>
        <taxon>Bacteria</taxon>
        <taxon>Bacillati</taxon>
        <taxon>Bacillota</taxon>
        <taxon>Clostridia</taxon>
        <taxon>Peptostreptococcales</taxon>
        <taxon>Natronincolaceae</taxon>
        <taxon>Alkaliphilus</taxon>
    </lineage>
</organism>
<feature type="transmembrane region" description="Helical" evidence="8">
    <location>
        <begin position="178"/>
        <end position="200"/>
    </location>
</feature>
<feature type="transmembrane region" description="Helical" evidence="8">
    <location>
        <begin position="221"/>
        <end position="241"/>
    </location>
</feature>
<dbReference type="RefSeq" id="WP_151866002.1">
    <property type="nucleotide sequence ID" value="NZ_WBZB01000026.1"/>
</dbReference>
<dbReference type="InterPro" id="IPR004268">
    <property type="entry name" value="MurJ"/>
</dbReference>
<dbReference type="Proteomes" id="UP000465601">
    <property type="component" value="Unassembled WGS sequence"/>
</dbReference>
<comment type="function">
    <text evidence="8 9">Involved in peptidoglycan biosynthesis. Transports lipid-linked peptidoglycan precursors from the inner to the outer leaflet of the cytoplasmic membrane.</text>
</comment>
<dbReference type="NCBIfam" id="TIGR01695">
    <property type="entry name" value="murJ_mviN"/>
    <property type="match status" value="1"/>
</dbReference>
<evidence type="ECO:0000256" key="8">
    <source>
        <dbReference type="HAMAP-Rule" id="MF_02078"/>
    </source>
</evidence>
<gene>
    <name evidence="8 10" type="primary">murJ</name>
    <name evidence="10" type="ORF">F8153_08870</name>
</gene>
<dbReference type="Pfam" id="PF03023">
    <property type="entry name" value="MurJ"/>
    <property type="match status" value="1"/>
</dbReference>
<evidence type="ECO:0000256" key="1">
    <source>
        <dbReference type="ARBA" id="ARBA00004651"/>
    </source>
</evidence>
<protein>
    <recommendedName>
        <fullName evidence="8">Probable lipid II flippase MurJ</fullName>
    </recommendedName>
</protein>
<feature type="transmembrane region" description="Helical" evidence="8">
    <location>
        <begin position="265"/>
        <end position="283"/>
    </location>
</feature>
<feature type="transmembrane region" description="Helical" evidence="8">
    <location>
        <begin position="433"/>
        <end position="454"/>
    </location>
</feature>
<evidence type="ECO:0000313" key="10">
    <source>
        <dbReference type="EMBL" id="KAB3529701.1"/>
    </source>
</evidence>
<feature type="transmembrane region" description="Helical" evidence="8">
    <location>
        <begin position="376"/>
        <end position="393"/>
    </location>
</feature>
<accession>A0A833M9E5</accession>
<comment type="caution">
    <text evidence="10">The sequence shown here is derived from an EMBL/GenBank/DDBJ whole genome shotgun (WGS) entry which is preliminary data.</text>
</comment>
<keyword evidence="6 8" id="KW-1133">Transmembrane helix</keyword>
<name>A0A833M9E5_9FIRM</name>
<dbReference type="GO" id="GO:0008360">
    <property type="term" value="P:regulation of cell shape"/>
    <property type="evidence" value="ECO:0007669"/>
    <property type="project" value="UniProtKB-UniRule"/>
</dbReference>
<evidence type="ECO:0000256" key="2">
    <source>
        <dbReference type="ARBA" id="ARBA00022475"/>
    </source>
</evidence>
<evidence type="ECO:0000256" key="7">
    <source>
        <dbReference type="ARBA" id="ARBA00023136"/>
    </source>
</evidence>
<feature type="transmembrane region" description="Helical" evidence="8">
    <location>
        <begin position="154"/>
        <end position="172"/>
    </location>
</feature>
<dbReference type="GO" id="GO:0009252">
    <property type="term" value="P:peptidoglycan biosynthetic process"/>
    <property type="evidence" value="ECO:0007669"/>
    <property type="project" value="UniProtKB-UniRule"/>
</dbReference>
<dbReference type="InterPro" id="IPR051050">
    <property type="entry name" value="Lipid_II_flippase_MurJ/MviN"/>
</dbReference>
<keyword evidence="5 8" id="KW-0573">Peptidoglycan synthesis</keyword>
<dbReference type="CDD" id="cd13123">
    <property type="entry name" value="MATE_MurJ_like"/>
    <property type="match status" value="1"/>
</dbReference>
<dbReference type="UniPathway" id="UPA00219"/>
<evidence type="ECO:0000256" key="5">
    <source>
        <dbReference type="ARBA" id="ARBA00022984"/>
    </source>
</evidence>
<sequence>MKKATLIIIILTIVSKLFGFSRDVVLSYFYGASNISDVYLIAYTIPGIIFSFIGTGIATSFIPLYSDIDRRNGTRRADLFTNNLIIVLLILCGIFVFIGYYFSYPIVRAFAMGFDNTTLELAVKFTRITVFGIFISVVIHIFTSYLNLKNNFHIPALVGIPNNIILIISIWLSVKLNIILLPIGVVVSLLAQLFLVLIYVNKNGFKFNLQLDIKDENLRKLVYLALPVVIGVSVNQINVLVDRTIASALVVGGISALNYANRLNAFIQGIFVMSIATVMYPLISKMVVDNNIKGLKKALSDAITGINLIVLPVTIGSMTFTNQVISLLFGRGAFDSQAIILTSSALFFYSLGMVGFGLREILSRAFYSMQDTKTPMINAAIGMVLNIILNIVLSRYLGIGGLALATSIAAIFTTALLFISLRKKIGPFGMKQISISFLKILIASLLMGVLAKLSFNYLTSTLSQNLSLLTAIGVGAVSYFGIIYFMKIEDVDVMIGAIRRKLGRQDV</sequence>
<keyword evidence="3 8" id="KW-0812">Transmembrane</keyword>
<dbReference type="PIRSF" id="PIRSF002869">
    <property type="entry name" value="MviN"/>
    <property type="match status" value="1"/>
</dbReference>
<comment type="subcellular location">
    <subcellularLocation>
        <location evidence="1 8">Cell membrane</location>
        <topology evidence="1 8">Multi-pass membrane protein</topology>
    </subcellularLocation>
</comment>
<dbReference type="EMBL" id="WBZB01000026">
    <property type="protein sequence ID" value="KAB3529701.1"/>
    <property type="molecule type" value="Genomic_DNA"/>
</dbReference>
<feature type="transmembrane region" description="Helical" evidence="8">
    <location>
        <begin position="43"/>
        <end position="64"/>
    </location>
</feature>
<dbReference type="GO" id="GO:0034204">
    <property type="term" value="P:lipid translocation"/>
    <property type="evidence" value="ECO:0007669"/>
    <property type="project" value="TreeGrafter"/>
</dbReference>
<feature type="transmembrane region" description="Helical" evidence="8">
    <location>
        <begin position="337"/>
        <end position="356"/>
    </location>
</feature>
<comment type="similarity">
    <text evidence="8 9">Belongs to the MurJ/MviN family.</text>
</comment>
<dbReference type="AlphaFoldDB" id="A0A833M9E5"/>
<keyword evidence="4 8" id="KW-0133">Cell shape</keyword>
<evidence type="ECO:0000256" key="3">
    <source>
        <dbReference type="ARBA" id="ARBA00022692"/>
    </source>
</evidence>
<dbReference type="HAMAP" id="MF_02078">
    <property type="entry name" value="MurJ_MviN"/>
    <property type="match status" value="1"/>
</dbReference>
<feature type="transmembrane region" description="Helical" evidence="8">
    <location>
        <begin position="466"/>
        <end position="486"/>
    </location>
</feature>
<dbReference type="GO" id="GO:0005886">
    <property type="term" value="C:plasma membrane"/>
    <property type="evidence" value="ECO:0007669"/>
    <property type="project" value="UniProtKB-SubCell"/>
</dbReference>
<feature type="transmembrane region" description="Helical" evidence="8">
    <location>
        <begin position="399"/>
        <end position="421"/>
    </location>
</feature>
<dbReference type="OrthoDB" id="9804143at2"/>
<dbReference type="GO" id="GO:0071555">
    <property type="term" value="P:cell wall organization"/>
    <property type="evidence" value="ECO:0007669"/>
    <property type="project" value="UniProtKB-UniRule"/>
</dbReference>
<reference evidence="10 11" key="1">
    <citation type="submission" date="2019-10" db="EMBL/GenBank/DDBJ databases">
        <title>Alkaliphilus serpentinus sp. nov. and Alkaliphilus pronyensis sp. nov., two novel anaerobic alkaliphilic species isolated from the serpentinized-hosted hydrothermal field of the Prony Bay (New Caledonia).</title>
        <authorList>
            <person name="Postec A."/>
        </authorList>
    </citation>
    <scope>NUCLEOTIDE SEQUENCE [LARGE SCALE GENOMIC DNA]</scope>
    <source>
        <strain evidence="10 11">LacT</strain>
    </source>
</reference>
<keyword evidence="7 8" id="KW-0472">Membrane</keyword>
<keyword evidence="8 9" id="KW-0961">Cell wall biogenesis/degradation</keyword>
<keyword evidence="2 8" id="KW-1003">Cell membrane</keyword>
<keyword evidence="8 9" id="KW-0813">Transport</keyword>
<evidence type="ECO:0000256" key="6">
    <source>
        <dbReference type="ARBA" id="ARBA00022989"/>
    </source>
</evidence>
<dbReference type="GO" id="GO:0015648">
    <property type="term" value="F:lipid-linked peptidoglycan transporter activity"/>
    <property type="evidence" value="ECO:0007669"/>
    <property type="project" value="UniProtKB-UniRule"/>
</dbReference>
<evidence type="ECO:0000313" key="11">
    <source>
        <dbReference type="Proteomes" id="UP000465601"/>
    </source>
</evidence>
<comment type="pathway">
    <text evidence="8">Cell wall biogenesis; peptidoglycan biosynthesis.</text>
</comment>
<proteinExistence type="inferred from homology"/>
<dbReference type="PANTHER" id="PTHR47019">
    <property type="entry name" value="LIPID II FLIPPASE MURJ"/>
    <property type="match status" value="1"/>
</dbReference>
<evidence type="ECO:0000256" key="9">
    <source>
        <dbReference type="PIRNR" id="PIRNR002869"/>
    </source>
</evidence>
<feature type="transmembrane region" description="Helical" evidence="8">
    <location>
        <begin position="122"/>
        <end position="142"/>
    </location>
</feature>
<feature type="transmembrane region" description="Helical" evidence="8">
    <location>
        <begin position="304"/>
        <end position="325"/>
    </location>
</feature>
<dbReference type="PANTHER" id="PTHR47019:SF1">
    <property type="entry name" value="LIPID II FLIPPASE MURJ"/>
    <property type="match status" value="1"/>
</dbReference>
<feature type="transmembrane region" description="Helical" evidence="8">
    <location>
        <begin position="84"/>
        <end position="102"/>
    </location>
</feature>